<feature type="compositionally biased region" description="Pro residues" evidence="1">
    <location>
        <begin position="57"/>
        <end position="66"/>
    </location>
</feature>
<proteinExistence type="predicted"/>
<dbReference type="AlphaFoldDB" id="A0A024SG18"/>
<name>A0A024SG18_HYPJR</name>
<evidence type="ECO:0000256" key="1">
    <source>
        <dbReference type="SAM" id="MobiDB-lite"/>
    </source>
</evidence>
<evidence type="ECO:0000313" key="3">
    <source>
        <dbReference type="Proteomes" id="UP000024376"/>
    </source>
</evidence>
<protein>
    <submittedName>
        <fullName evidence="2">Uncharacterized protein</fullName>
    </submittedName>
</protein>
<dbReference type="HOGENOM" id="CLU_2623767_0_0_1"/>
<accession>A0A024SG18</accession>
<dbReference type="EMBL" id="KI911141">
    <property type="protein sequence ID" value="ETS04479.1"/>
    <property type="molecule type" value="Genomic_DNA"/>
</dbReference>
<dbReference type="Proteomes" id="UP000024376">
    <property type="component" value="Unassembled WGS sequence"/>
</dbReference>
<feature type="compositionally biased region" description="Pro residues" evidence="1">
    <location>
        <begin position="34"/>
        <end position="44"/>
    </location>
</feature>
<reference evidence="3" key="1">
    <citation type="journal article" date="2013" name="Ind. Biotechnol.">
        <title>Comparative genomics analysis of Trichoderma reesei strains.</title>
        <authorList>
            <person name="Koike H."/>
            <person name="Aerts A."/>
            <person name="LaButti K."/>
            <person name="Grigoriev I.V."/>
            <person name="Baker S.E."/>
        </authorList>
    </citation>
    <scope>NUCLEOTIDE SEQUENCE [LARGE SCALE GENOMIC DNA]</scope>
    <source>
        <strain evidence="3">ATCC 56765 / BCRC 32924 / NRRL 11460 / Rut C-30</strain>
    </source>
</reference>
<organism evidence="2 3">
    <name type="scientific">Hypocrea jecorina (strain ATCC 56765 / BCRC 32924 / NRRL 11460 / Rut C-30)</name>
    <name type="common">Trichoderma reesei</name>
    <dbReference type="NCBI Taxonomy" id="1344414"/>
    <lineage>
        <taxon>Eukaryota</taxon>
        <taxon>Fungi</taxon>
        <taxon>Dikarya</taxon>
        <taxon>Ascomycota</taxon>
        <taxon>Pezizomycotina</taxon>
        <taxon>Sordariomycetes</taxon>
        <taxon>Hypocreomycetidae</taxon>
        <taxon>Hypocreales</taxon>
        <taxon>Hypocreaceae</taxon>
        <taxon>Trichoderma</taxon>
    </lineage>
</organism>
<sequence>MEPNMKGPGRYQMARIFIHPLLYERCHQSIDINPPSPSFTPPNHPPHKPPQTRSSPIQPPPTPRTPSPQDTVSKPSSP</sequence>
<evidence type="ECO:0000313" key="2">
    <source>
        <dbReference type="EMBL" id="ETS04479.1"/>
    </source>
</evidence>
<gene>
    <name evidence="2" type="ORF">M419DRAFT_127600</name>
</gene>
<dbReference type="KEGG" id="trr:M419DRAFT_127600"/>
<feature type="region of interest" description="Disordered" evidence="1">
    <location>
        <begin position="28"/>
        <end position="78"/>
    </location>
</feature>